<gene>
    <name evidence="1" type="ORF">CR513_26275</name>
</gene>
<dbReference type="EMBL" id="QJKJ01005052">
    <property type="protein sequence ID" value="RDX91700.1"/>
    <property type="molecule type" value="Genomic_DNA"/>
</dbReference>
<feature type="non-terminal residue" evidence="1">
    <location>
        <position position="1"/>
    </location>
</feature>
<accession>A0A371GMG4</accession>
<sequence length="107" mass="12274">MGADGRKKGIEKNIWNKISIFFDLPYLCKLDVRHCMDVMHVEKNVCDSVIDMFLNIQGNTKDGLNTRLDLLALQSVGNQIYMPLACHTMSKKEKRSFLWCLKGIKVP</sequence>
<dbReference type="AlphaFoldDB" id="A0A371GMG4"/>
<reference evidence="1" key="1">
    <citation type="submission" date="2018-05" db="EMBL/GenBank/DDBJ databases">
        <title>Draft genome of Mucuna pruriens seed.</title>
        <authorList>
            <person name="Nnadi N.E."/>
            <person name="Vos R."/>
            <person name="Hasami M.H."/>
            <person name="Devisetty U.K."/>
            <person name="Aguiy J.C."/>
        </authorList>
    </citation>
    <scope>NUCLEOTIDE SEQUENCE [LARGE SCALE GENOMIC DNA]</scope>
    <source>
        <strain evidence="1">JCA_2017</strain>
    </source>
</reference>
<evidence type="ECO:0000313" key="2">
    <source>
        <dbReference type="Proteomes" id="UP000257109"/>
    </source>
</evidence>
<dbReference type="Proteomes" id="UP000257109">
    <property type="component" value="Unassembled WGS sequence"/>
</dbReference>
<protein>
    <submittedName>
        <fullName evidence="1">Uncharacterized protein</fullName>
    </submittedName>
</protein>
<dbReference type="PANTHER" id="PTHR10775">
    <property type="entry name" value="OS08G0208400 PROTEIN"/>
    <property type="match status" value="1"/>
</dbReference>
<proteinExistence type="predicted"/>
<comment type="caution">
    <text evidence="1">The sequence shown here is derived from an EMBL/GenBank/DDBJ whole genome shotgun (WGS) entry which is preliminary data.</text>
</comment>
<dbReference type="PANTHER" id="PTHR10775:SF182">
    <property type="entry name" value="TRANSPOSON, EN_SPM-LIKE, TRANSPOSASE-ASSOCIATED DOMAIN PROTEIN-RELATED"/>
    <property type="match status" value="1"/>
</dbReference>
<dbReference type="OrthoDB" id="1420056at2759"/>
<name>A0A371GMG4_MUCPR</name>
<keyword evidence="2" id="KW-1185">Reference proteome</keyword>
<evidence type="ECO:0000313" key="1">
    <source>
        <dbReference type="EMBL" id="RDX91700.1"/>
    </source>
</evidence>
<organism evidence="1 2">
    <name type="scientific">Mucuna pruriens</name>
    <name type="common">Velvet bean</name>
    <name type="synonym">Dolichos pruriens</name>
    <dbReference type="NCBI Taxonomy" id="157652"/>
    <lineage>
        <taxon>Eukaryota</taxon>
        <taxon>Viridiplantae</taxon>
        <taxon>Streptophyta</taxon>
        <taxon>Embryophyta</taxon>
        <taxon>Tracheophyta</taxon>
        <taxon>Spermatophyta</taxon>
        <taxon>Magnoliopsida</taxon>
        <taxon>eudicotyledons</taxon>
        <taxon>Gunneridae</taxon>
        <taxon>Pentapetalae</taxon>
        <taxon>rosids</taxon>
        <taxon>fabids</taxon>
        <taxon>Fabales</taxon>
        <taxon>Fabaceae</taxon>
        <taxon>Papilionoideae</taxon>
        <taxon>50 kb inversion clade</taxon>
        <taxon>NPAAA clade</taxon>
        <taxon>indigoferoid/millettioid clade</taxon>
        <taxon>Phaseoleae</taxon>
        <taxon>Mucuna</taxon>
    </lineage>
</organism>